<feature type="chain" id="PRO_5030870104" description="Lipoprotein" evidence="1">
    <location>
        <begin position="17"/>
        <end position="163"/>
    </location>
</feature>
<name>A0A7W7YGL4_9BACT</name>
<feature type="signal peptide" evidence="1">
    <location>
        <begin position="1"/>
        <end position="16"/>
    </location>
</feature>
<dbReference type="RefSeq" id="WP_184204245.1">
    <property type="nucleotide sequence ID" value="NZ_JACHIF010000001.1"/>
</dbReference>
<keyword evidence="1" id="KW-0732">Signal</keyword>
<evidence type="ECO:0008006" key="4">
    <source>
        <dbReference type="Google" id="ProtNLM"/>
    </source>
</evidence>
<keyword evidence="3" id="KW-1185">Reference proteome</keyword>
<dbReference type="AlphaFoldDB" id="A0A7W7YGL4"/>
<organism evidence="2 3">
    <name type="scientific">Prosthecobacter dejongeii</name>
    <dbReference type="NCBI Taxonomy" id="48465"/>
    <lineage>
        <taxon>Bacteria</taxon>
        <taxon>Pseudomonadati</taxon>
        <taxon>Verrucomicrobiota</taxon>
        <taxon>Verrucomicrobiia</taxon>
        <taxon>Verrucomicrobiales</taxon>
        <taxon>Verrucomicrobiaceae</taxon>
        <taxon>Prosthecobacter</taxon>
    </lineage>
</organism>
<dbReference type="PROSITE" id="PS51257">
    <property type="entry name" value="PROKAR_LIPOPROTEIN"/>
    <property type="match status" value="1"/>
</dbReference>
<accession>A0A7W7YGL4</accession>
<sequence length="163" mass="16849">MRTTPNLFLVASLAIAAGLTSCGTAPETPAATTSSTTTANAAPATNAAGDITDPNQVVSRSHFSKAAAQIQNGVTTKKDLVRKLGLFYKKGTDASGKATAIWTFKQSKSTAKAFIPGSAFIPGAVVTYYQTLSVVFDANEVVTSHAFSESTQEKTGLGFSYGS</sequence>
<evidence type="ECO:0000313" key="3">
    <source>
        <dbReference type="Proteomes" id="UP000534294"/>
    </source>
</evidence>
<comment type="caution">
    <text evidence="2">The sequence shown here is derived from an EMBL/GenBank/DDBJ whole genome shotgun (WGS) entry which is preliminary data.</text>
</comment>
<evidence type="ECO:0000313" key="2">
    <source>
        <dbReference type="EMBL" id="MBB5035773.1"/>
    </source>
</evidence>
<evidence type="ECO:0000256" key="1">
    <source>
        <dbReference type="SAM" id="SignalP"/>
    </source>
</evidence>
<reference evidence="2 3" key="1">
    <citation type="submission" date="2020-08" db="EMBL/GenBank/DDBJ databases">
        <title>Genomic Encyclopedia of Type Strains, Phase IV (KMG-IV): sequencing the most valuable type-strain genomes for metagenomic binning, comparative biology and taxonomic classification.</title>
        <authorList>
            <person name="Goeker M."/>
        </authorList>
    </citation>
    <scope>NUCLEOTIDE SEQUENCE [LARGE SCALE GENOMIC DNA]</scope>
    <source>
        <strain evidence="2 3">DSM 12251</strain>
    </source>
</reference>
<dbReference type="EMBL" id="JACHIF010000001">
    <property type="protein sequence ID" value="MBB5035773.1"/>
    <property type="molecule type" value="Genomic_DNA"/>
</dbReference>
<dbReference type="Proteomes" id="UP000534294">
    <property type="component" value="Unassembled WGS sequence"/>
</dbReference>
<protein>
    <recommendedName>
        <fullName evidence="4">Lipoprotein</fullName>
    </recommendedName>
</protein>
<proteinExistence type="predicted"/>
<gene>
    <name evidence="2" type="ORF">HNQ64_000007</name>
</gene>